<dbReference type="InterPro" id="IPR002347">
    <property type="entry name" value="SDR_fam"/>
</dbReference>
<dbReference type="EMBL" id="JAAXLA010000049">
    <property type="protein sequence ID" value="NMI00119.1"/>
    <property type="molecule type" value="Genomic_DNA"/>
</dbReference>
<dbReference type="Proteomes" id="UP000820669">
    <property type="component" value="Unassembled WGS sequence"/>
</dbReference>
<protein>
    <submittedName>
        <fullName evidence="3">SDR family oxidoreductase</fullName>
    </submittedName>
</protein>
<dbReference type="InterPro" id="IPR036291">
    <property type="entry name" value="NAD(P)-bd_dom_sf"/>
</dbReference>
<dbReference type="SUPFAM" id="SSF51735">
    <property type="entry name" value="NAD(P)-binding Rossmann-fold domains"/>
    <property type="match status" value="1"/>
</dbReference>
<dbReference type="Gene3D" id="3.40.50.720">
    <property type="entry name" value="NAD(P)-binding Rossmann-like Domain"/>
    <property type="match status" value="1"/>
</dbReference>
<dbReference type="CDD" id="cd05233">
    <property type="entry name" value="SDR_c"/>
    <property type="match status" value="1"/>
</dbReference>
<dbReference type="RefSeq" id="WP_169383599.1">
    <property type="nucleotide sequence ID" value="NZ_JAAXLA010000049.1"/>
</dbReference>
<dbReference type="PRINTS" id="PR00081">
    <property type="entry name" value="GDHRDH"/>
</dbReference>
<dbReference type="PANTHER" id="PTHR24321">
    <property type="entry name" value="DEHYDROGENASES, SHORT CHAIN"/>
    <property type="match status" value="1"/>
</dbReference>
<comment type="similarity">
    <text evidence="1">Belongs to the short-chain dehydrogenases/reductases (SDR) family.</text>
</comment>
<evidence type="ECO:0000313" key="3">
    <source>
        <dbReference type="EMBL" id="NMI00119.1"/>
    </source>
</evidence>
<keyword evidence="4" id="KW-1185">Reference proteome</keyword>
<evidence type="ECO:0000256" key="2">
    <source>
        <dbReference type="ARBA" id="ARBA00023002"/>
    </source>
</evidence>
<dbReference type="InterPro" id="IPR020904">
    <property type="entry name" value="Sc_DH/Rdtase_CS"/>
</dbReference>
<dbReference type="PROSITE" id="PS00061">
    <property type="entry name" value="ADH_SHORT"/>
    <property type="match status" value="1"/>
</dbReference>
<name>A0ABX1SEY8_9PSEU</name>
<comment type="caution">
    <text evidence="3">The sequence shown here is derived from an EMBL/GenBank/DDBJ whole genome shotgun (WGS) entry which is preliminary data.</text>
</comment>
<dbReference type="PANTHER" id="PTHR24321:SF15">
    <property type="entry name" value="OXIDOREDUCTASE UCPA"/>
    <property type="match status" value="1"/>
</dbReference>
<organism evidence="3 4">
    <name type="scientific">Pseudonocardia acidicola</name>
    <dbReference type="NCBI Taxonomy" id="2724939"/>
    <lineage>
        <taxon>Bacteria</taxon>
        <taxon>Bacillati</taxon>
        <taxon>Actinomycetota</taxon>
        <taxon>Actinomycetes</taxon>
        <taxon>Pseudonocardiales</taxon>
        <taxon>Pseudonocardiaceae</taxon>
        <taxon>Pseudonocardia</taxon>
    </lineage>
</organism>
<proteinExistence type="inferred from homology"/>
<sequence>MSRFHDKVVVLTGAGSIGEGWGNGRATSVLYAQEGARLVLVDRDREALDRTAALVAEHGAKYVTVTADVATPDGVQAYVDAAIESFGGIDVLQANVGIGSVGALLDCPLKRWELMYRVNVTSLFLAAQAVIPHMRRRGGGAIVNISSIAGRRSVGRPFAAYSSSKAAADQLVRALAVEFAPDNIRANTVVVGYVDTPTVAAAYRTLDQEARAAQQQARAAAVPLQRTGDAWDVARASLYLASDDARFVTGTEIVVDGGLTNTTR</sequence>
<dbReference type="Pfam" id="PF13561">
    <property type="entry name" value="adh_short_C2"/>
    <property type="match status" value="1"/>
</dbReference>
<keyword evidence="2" id="KW-0560">Oxidoreductase</keyword>
<evidence type="ECO:0000313" key="4">
    <source>
        <dbReference type="Proteomes" id="UP000820669"/>
    </source>
</evidence>
<gene>
    <name evidence="3" type="ORF">HF526_22800</name>
</gene>
<accession>A0ABX1SEY8</accession>
<evidence type="ECO:0000256" key="1">
    <source>
        <dbReference type="ARBA" id="ARBA00006484"/>
    </source>
</evidence>
<reference evidence="3 4" key="1">
    <citation type="submission" date="2020-04" db="EMBL/GenBank/DDBJ databases">
        <authorList>
            <person name="Klaysubun C."/>
            <person name="Duangmal K."/>
            <person name="Lipun K."/>
        </authorList>
    </citation>
    <scope>NUCLEOTIDE SEQUENCE [LARGE SCALE GENOMIC DNA]</scope>
    <source>
        <strain evidence="3 4">K10HN5</strain>
    </source>
</reference>
<dbReference type="PRINTS" id="PR00080">
    <property type="entry name" value="SDRFAMILY"/>
</dbReference>